<organism evidence="1 2">
    <name type="scientific">Mucuna pruriens</name>
    <name type="common">Velvet bean</name>
    <name type="synonym">Dolichos pruriens</name>
    <dbReference type="NCBI Taxonomy" id="157652"/>
    <lineage>
        <taxon>Eukaryota</taxon>
        <taxon>Viridiplantae</taxon>
        <taxon>Streptophyta</taxon>
        <taxon>Embryophyta</taxon>
        <taxon>Tracheophyta</taxon>
        <taxon>Spermatophyta</taxon>
        <taxon>Magnoliopsida</taxon>
        <taxon>eudicotyledons</taxon>
        <taxon>Gunneridae</taxon>
        <taxon>Pentapetalae</taxon>
        <taxon>rosids</taxon>
        <taxon>fabids</taxon>
        <taxon>Fabales</taxon>
        <taxon>Fabaceae</taxon>
        <taxon>Papilionoideae</taxon>
        <taxon>50 kb inversion clade</taxon>
        <taxon>NPAAA clade</taxon>
        <taxon>indigoferoid/millettioid clade</taxon>
        <taxon>Phaseoleae</taxon>
        <taxon>Mucuna</taxon>
    </lineage>
</organism>
<evidence type="ECO:0000313" key="1">
    <source>
        <dbReference type="EMBL" id="RDX77796.1"/>
    </source>
</evidence>
<feature type="non-terminal residue" evidence="1">
    <location>
        <position position="1"/>
    </location>
</feature>
<sequence>MEKDAKSEAVVRRCAKAALLLYSLNSTNSEDEKKWKREIHDLKRQLLKERLMKKKIKLCAFMEFVPTSECFFSALSKFGSFA</sequence>
<dbReference type="AlphaFoldDB" id="A0A371FHM3"/>
<keyword evidence="2" id="KW-1185">Reference proteome</keyword>
<comment type="caution">
    <text evidence="1">The sequence shown here is derived from an EMBL/GenBank/DDBJ whole genome shotgun (WGS) entry which is preliminary data.</text>
</comment>
<dbReference type="EMBL" id="QJKJ01009066">
    <property type="protein sequence ID" value="RDX77796.1"/>
    <property type="molecule type" value="Genomic_DNA"/>
</dbReference>
<dbReference type="OrthoDB" id="1304155at2759"/>
<reference evidence="1" key="1">
    <citation type="submission" date="2018-05" db="EMBL/GenBank/DDBJ databases">
        <title>Draft genome of Mucuna pruriens seed.</title>
        <authorList>
            <person name="Nnadi N.E."/>
            <person name="Vos R."/>
            <person name="Hasami M.H."/>
            <person name="Devisetty U.K."/>
            <person name="Aguiy J.C."/>
        </authorList>
    </citation>
    <scope>NUCLEOTIDE SEQUENCE [LARGE SCALE GENOMIC DNA]</scope>
    <source>
        <strain evidence="1">JCA_2017</strain>
    </source>
</reference>
<protein>
    <submittedName>
        <fullName evidence="1">Uncharacterized protein</fullName>
    </submittedName>
</protein>
<accession>A0A371FHM3</accession>
<name>A0A371FHM3_MUCPR</name>
<evidence type="ECO:0000313" key="2">
    <source>
        <dbReference type="Proteomes" id="UP000257109"/>
    </source>
</evidence>
<gene>
    <name evidence="1" type="ORF">CR513_42025</name>
</gene>
<proteinExistence type="predicted"/>
<dbReference type="Proteomes" id="UP000257109">
    <property type="component" value="Unassembled WGS sequence"/>
</dbReference>